<keyword evidence="2" id="KW-0732">Signal</keyword>
<evidence type="ECO:0000313" key="3">
    <source>
        <dbReference type="EMBL" id="EON90976.1"/>
    </source>
</evidence>
<reference evidence="3 4" key="1">
    <citation type="journal article" date="2013" name="Genome Announc.">
        <title>Draft Genome Sequence of the Moderately Halophilic Bacterium Marinobacter lipolyticus Strain SM19.</title>
        <authorList>
            <person name="Papke R.T."/>
            <person name="de la Haba R.R."/>
            <person name="Infante-Dominguez C."/>
            <person name="Perez D."/>
            <person name="Sanchez-Porro C."/>
            <person name="Lapierre P."/>
            <person name="Ventosa A."/>
        </authorList>
    </citation>
    <scope>NUCLEOTIDE SEQUENCE [LARGE SCALE GENOMIC DNA]</scope>
    <source>
        <strain evidence="3 4">SM19</strain>
    </source>
</reference>
<dbReference type="EMBL" id="ASAD01000021">
    <property type="protein sequence ID" value="EON90976.1"/>
    <property type="molecule type" value="Genomic_DNA"/>
</dbReference>
<dbReference type="InterPro" id="IPR018642">
    <property type="entry name" value="DUF2066"/>
</dbReference>
<gene>
    <name evidence="3" type="ORF">MARLIPOL_16399</name>
</gene>
<proteinExistence type="predicted"/>
<dbReference type="PATRIC" id="fig|1318628.3.peg.3278"/>
<feature type="compositionally biased region" description="Low complexity" evidence="1">
    <location>
        <begin position="342"/>
        <end position="352"/>
    </location>
</feature>
<dbReference type="Pfam" id="PF09839">
    <property type="entry name" value="DUF2066"/>
    <property type="match status" value="1"/>
</dbReference>
<organism evidence="3 4">
    <name type="scientific">Marinobacter lipolyticus SM19</name>
    <dbReference type="NCBI Taxonomy" id="1318628"/>
    <lineage>
        <taxon>Bacteria</taxon>
        <taxon>Pseudomonadati</taxon>
        <taxon>Pseudomonadota</taxon>
        <taxon>Gammaproteobacteria</taxon>
        <taxon>Pseudomonadales</taxon>
        <taxon>Marinobacteraceae</taxon>
        <taxon>Marinobacter</taxon>
    </lineage>
</organism>
<keyword evidence="4" id="KW-1185">Reference proteome</keyword>
<evidence type="ECO:0000313" key="4">
    <source>
        <dbReference type="Proteomes" id="UP000016540"/>
    </source>
</evidence>
<feature type="chain" id="PRO_5004452170" description="DUF2066 domain-containing protein" evidence="2">
    <location>
        <begin position="22"/>
        <end position="417"/>
    </location>
</feature>
<accession>R8AXD7</accession>
<dbReference type="HOGENOM" id="CLU_041769_1_0_6"/>
<evidence type="ECO:0008006" key="5">
    <source>
        <dbReference type="Google" id="ProtNLM"/>
    </source>
</evidence>
<feature type="signal peptide" evidence="2">
    <location>
        <begin position="1"/>
        <end position="21"/>
    </location>
</feature>
<dbReference type="STRING" id="1318628.MARLIPOL_16399"/>
<evidence type="ECO:0000256" key="1">
    <source>
        <dbReference type="SAM" id="MobiDB-lite"/>
    </source>
</evidence>
<dbReference type="eggNOG" id="COG3249">
    <property type="taxonomic scope" value="Bacteria"/>
</dbReference>
<comment type="caution">
    <text evidence="3">The sequence shown here is derived from an EMBL/GenBank/DDBJ whole genome shotgun (WGS) entry which is preliminary data.</text>
</comment>
<protein>
    <recommendedName>
        <fullName evidence="5">DUF2066 domain-containing protein</fullName>
    </recommendedName>
</protein>
<evidence type="ECO:0000256" key="2">
    <source>
        <dbReference type="SAM" id="SignalP"/>
    </source>
</evidence>
<name>R8AXD7_9GAMM</name>
<dbReference type="Proteomes" id="UP000016540">
    <property type="component" value="Unassembled WGS sequence"/>
</dbReference>
<dbReference type="AlphaFoldDB" id="R8AXD7"/>
<sequence length="417" mass="44502">MRHILPLAGALALLAVFPVGAATVSGLYTVEVPVAGGQAGQLRQGYADGLEKVLIRVSGNSNIRGQAGVQSLLEDAETLLQSYQLLRGEGGDRLRMSFGAVGVNRALASVNAPVWGANRPLTLAWIAVEERGSRSLLTSGAGADNAGSPWSAAFRQAAADRGLPINLPPGSMAGNRELLSDIWGQFTSRVKSASGDLDHDLMALVRVSRSGNQWRAGWIFDGMGMDEGEQSVTAGSERALAEKVIDRWADAFASRYAVAAGDVGDLPRVEIIIQGVSTLQDYGNIIRVLDNLTPVQDVGASRVAGDQLTLRVAFSGELEQLREYIALDTRFVPLSKAEAVNSEPAEQSSPEQSPEEPPEEPPVGAVQESADAMSDPLYAYQPLLSGSEEVEETFESLYEILHYRWQPASVISTDDAE</sequence>
<feature type="region of interest" description="Disordered" evidence="1">
    <location>
        <begin position="338"/>
        <end position="371"/>
    </location>
</feature>